<proteinExistence type="predicted"/>
<reference evidence="1" key="1">
    <citation type="journal article" date="2020" name="Nature">
        <title>Giant virus diversity and host interactions through global metagenomics.</title>
        <authorList>
            <person name="Schulz F."/>
            <person name="Roux S."/>
            <person name="Paez-Espino D."/>
            <person name="Jungbluth S."/>
            <person name="Walsh D.A."/>
            <person name="Denef V.J."/>
            <person name="McMahon K.D."/>
            <person name="Konstantinidis K.T."/>
            <person name="Eloe-Fadrosh E.A."/>
            <person name="Kyrpides N.C."/>
            <person name="Woyke T."/>
        </authorList>
    </citation>
    <scope>NUCLEOTIDE SEQUENCE</scope>
    <source>
        <strain evidence="1">GVMAG-M-3300025572-1</strain>
    </source>
</reference>
<dbReference type="EMBL" id="MN740283">
    <property type="protein sequence ID" value="QHT97843.1"/>
    <property type="molecule type" value="Genomic_DNA"/>
</dbReference>
<sequence length="344" mass="37252">MAQSGFETFPDVSRKLDTILQLLQGPNGLAALNSAISRQNQINVSSAPVLSPIVSVDQGNFGVESSFAGPSLLSKQNWGEIGMQPKFGSAYVDPVTAMQTGTMSWNDGCKSCAVSSPITPTPLPAQTIVPTLPPQQFGPVASSSLNQSDLEQAMSKSNDLLEQILKKVSTLRVETRMMAPSVSSSPMPDLTNALFTINEGISEIRQLLAVRPEQGISLETPSRVTDAMMADLRQSITTNSDEIVERLDQLQSGLTHYSDLLQQIYDTVSQLVGQANDNATMINDLRTSSSVLRQTLGEAHSLLIQNINHRGSDIQQLIDENASLRAHLQKLVNAIEGEPRKKKK</sequence>
<name>A0A6C0J2G1_9ZZZZ</name>
<organism evidence="1">
    <name type="scientific">viral metagenome</name>
    <dbReference type="NCBI Taxonomy" id="1070528"/>
    <lineage>
        <taxon>unclassified sequences</taxon>
        <taxon>metagenomes</taxon>
        <taxon>organismal metagenomes</taxon>
    </lineage>
</organism>
<dbReference type="AlphaFoldDB" id="A0A6C0J2G1"/>
<protein>
    <submittedName>
        <fullName evidence="1">Uncharacterized protein</fullName>
    </submittedName>
</protein>
<evidence type="ECO:0000313" key="1">
    <source>
        <dbReference type="EMBL" id="QHT97843.1"/>
    </source>
</evidence>
<accession>A0A6C0J2G1</accession>